<name>A0AAJ4B8T9_PSESX</name>
<gene>
    <name evidence="1" type="ORF">N026_14525</name>
</gene>
<proteinExistence type="predicted"/>
<sequence length="193" mass="21323">MKFETFKRYCRKGYVRVAGLMALLASIAGVYGVIHPSGPELNPAFLGRWESKYQYPIPGGTFTFNGVTEYFRNGKYNVNGTFEFSGEAADRPFTAVVLARGVGTWTATDEFLTFTLNGLRTEPGSYKSGDIEMPIPLLEKLTGISLPDMNKHYLPGNSDELKILSQDQKQIVLEGKDPAGAPFLVVSNRVSRL</sequence>
<dbReference type="Proteomes" id="UP000464688">
    <property type="component" value="Chromosome"/>
</dbReference>
<dbReference type="EMBL" id="CP047267">
    <property type="protein sequence ID" value="QHF08615.1"/>
    <property type="molecule type" value="Genomic_DNA"/>
</dbReference>
<evidence type="ECO:0000313" key="2">
    <source>
        <dbReference type="Proteomes" id="UP000464688"/>
    </source>
</evidence>
<dbReference type="AlphaFoldDB" id="A0AAJ4B8T9"/>
<evidence type="ECO:0000313" key="1">
    <source>
        <dbReference type="EMBL" id="QHF08615.1"/>
    </source>
</evidence>
<reference evidence="1 2" key="1">
    <citation type="journal article" date="2014" name="Genome Announc.">
        <title>Draft Genome Sequences of a Phylogenetically Diverse Suite of Pseudomonas syringae Strains from Multiple Source Populations.</title>
        <authorList>
            <person name="Baltrus D.A."/>
            <person name="Yourstone S."/>
            <person name="Lind A."/>
            <person name="Guilbaud C."/>
            <person name="Sands D.C."/>
            <person name="Jones C.D."/>
            <person name="Morris C.E."/>
            <person name="Dangl J.L."/>
        </authorList>
    </citation>
    <scope>NUCLEOTIDE SEQUENCE [LARGE SCALE GENOMIC DNA]</scope>
    <source>
        <strain evidence="1 2">UB303</strain>
    </source>
</reference>
<protein>
    <submittedName>
        <fullName evidence="1">Uncharacterized protein</fullName>
    </submittedName>
</protein>
<organism evidence="1 2">
    <name type="scientific">Pseudomonas syringae UB303</name>
    <dbReference type="NCBI Taxonomy" id="1357287"/>
    <lineage>
        <taxon>Bacteria</taxon>
        <taxon>Pseudomonadati</taxon>
        <taxon>Pseudomonadota</taxon>
        <taxon>Gammaproteobacteria</taxon>
        <taxon>Pseudomonadales</taxon>
        <taxon>Pseudomonadaceae</taxon>
        <taxon>Pseudomonas</taxon>
        <taxon>Pseudomonas syringae</taxon>
    </lineage>
</organism>
<accession>A0AAJ4B8T9</accession>
<dbReference type="RefSeq" id="WP_024660200.1">
    <property type="nucleotide sequence ID" value="NZ_CP047267.1"/>
</dbReference>